<gene>
    <name evidence="8" type="ORF">D9757_000369</name>
</gene>
<dbReference type="PANTHER" id="PTHR11089">
    <property type="entry name" value="GTP-BINDING PROTEIN-RELATED"/>
    <property type="match status" value="1"/>
</dbReference>
<feature type="domain" description="Guanine nucleotide-binding protein-like 3 N-terminal" evidence="7">
    <location>
        <begin position="15"/>
        <end position="86"/>
    </location>
</feature>
<feature type="compositionally biased region" description="Basic residues" evidence="5">
    <location>
        <begin position="1"/>
        <end position="10"/>
    </location>
</feature>
<accession>A0A8H5I396</accession>
<feature type="region of interest" description="Disordered" evidence="5">
    <location>
        <begin position="124"/>
        <end position="143"/>
    </location>
</feature>
<comment type="caution">
    <text evidence="8">The sequence shown here is derived from an EMBL/GenBank/DDBJ whole genome shotgun (WGS) entry which is preliminary data.</text>
</comment>
<dbReference type="Pfam" id="PF08701">
    <property type="entry name" value="GN3L_Grn1"/>
    <property type="match status" value="1"/>
</dbReference>
<evidence type="ECO:0000256" key="5">
    <source>
        <dbReference type="SAM" id="MobiDB-lite"/>
    </source>
</evidence>
<comment type="subcellular location">
    <subcellularLocation>
        <location evidence="1">Nucleus</location>
    </subcellularLocation>
</comment>
<organism evidence="8 9">
    <name type="scientific">Collybiopsis confluens</name>
    <dbReference type="NCBI Taxonomy" id="2823264"/>
    <lineage>
        <taxon>Eukaryota</taxon>
        <taxon>Fungi</taxon>
        <taxon>Dikarya</taxon>
        <taxon>Basidiomycota</taxon>
        <taxon>Agaricomycotina</taxon>
        <taxon>Agaricomycetes</taxon>
        <taxon>Agaricomycetidae</taxon>
        <taxon>Agaricales</taxon>
        <taxon>Marasmiineae</taxon>
        <taxon>Omphalotaceae</taxon>
        <taxon>Collybiopsis</taxon>
    </lineage>
</organism>
<feature type="compositionally biased region" description="Acidic residues" evidence="5">
    <location>
        <begin position="133"/>
        <end position="143"/>
    </location>
</feature>
<feature type="compositionally biased region" description="Basic and acidic residues" evidence="5">
    <location>
        <begin position="13"/>
        <end position="25"/>
    </location>
</feature>
<dbReference type="InterPro" id="IPR014813">
    <property type="entry name" value="Gnl3_N_dom"/>
</dbReference>
<protein>
    <submittedName>
        <fullName evidence="8">Uncharacterized protein</fullName>
    </submittedName>
</protein>
<feature type="compositionally biased region" description="Basic residues" evidence="5">
    <location>
        <begin position="604"/>
        <end position="614"/>
    </location>
</feature>
<dbReference type="Gene3D" id="3.40.50.300">
    <property type="entry name" value="P-loop containing nucleotide triphosphate hydrolases"/>
    <property type="match status" value="1"/>
</dbReference>
<dbReference type="InterPro" id="IPR023179">
    <property type="entry name" value="GTP-bd_ortho_bundle_sf"/>
</dbReference>
<evidence type="ECO:0000313" key="8">
    <source>
        <dbReference type="EMBL" id="KAF5393690.1"/>
    </source>
</evidence>
<feature type="region of interest" description="Disordered" evidence="5">
    <location>
        <begin position="512"/>
        <end position="636"/>
    </location>
</feature>
<dbReference type="InterPro" id="IPR006073">
    <property type="entry name" value="GTP-bd"/>
</dbReference>
<keyword evidence="3" id="KW-0342">GTP-binding</keyword>
<keyword evidence="4" id="KW-0539">Nucleus</keyword>
<dbReference type="InterPro" id="IPR050755">
    <property type="entry name" value="TRAFAC_YlqF/YawG_RiboMat"/>
</dbReference>
<keyword evidence="2" id="KW-0547">Nucleotide-binding</keyword>
<dbReference type="InterPro" id="IPR027417">
    <property type="entry name" value="P-loop_NTPase"/>
</dbReference>
<dbReference type="Proteomes" id="UP000518752">
    <property type="component" value="Unassembled WGS sequence"/>
</dbReference>
<feature type="compositionally biased region" description="Basic residues" evidence="5">
    <location>
        <begin position="622"/>
        <end position="636"/>
    </location>
</feature>
<keyword evidence="9" id="KW-1185">Reference proteome</keyword>
<evidence type="ECO:0000256" key="4">
    <source>
        <dbReference type="ARBA" id="ARBA00023242"/>
    </source>
</evidence>
<dbReference type="PANTHER" id="PTHR11089:SF30">
    <property type="entry name" value="GUANINE NUCLEOTIDE-BINDING PROTEIN-LIKE 3 HOMOLOG"/>
    <property type="match status" value="1"/>
</dbReference>
<evidence type="ECO:0000256" key="2">
    <source>
        <dbReference type="ARBA" id="ARBA00022741"/>
    </source>
</evidence>
<dbReference type="GO" id="GO:0005525">
    <property type="term" value="F:GTP binding"/>
    <property type="evidence" value="ECO:0007669"/>
    <property type="project" value="UniProtKB-KW"/>
</dbReference>
<evidence type="ECO:0000259" key="6">
    <source>
        <dbReference type="Pfam" id="PF01926"/>
    </source>
</evidence>
<proteinExistence type="predicted"/>
<dbReference type="AlphaFoldDB" id="A0A8H5I396"/>
<name>A0A8H5I396_9AGAR</name>
<dbReference type="GO" id="GO:0005730">
    <property type="term" value="C:nucleolus"/>
    <property type="evidence" value="ECO:0007669"/>
    <property type="project" value="UniProtKB-ARBA"/>
</dbReference>
<feature type="compositionally biased region" description="Acidic residues" evidence="5">
    <location>
        <begin position="515"/>
        <end position="554"/>
    </location>
</feature>
<dbReference type="SUPFAM" id="SSF52540">
    <property type="entry name" value="P-loop containing nucleoside triphosphate hydrolases"/>
    <property type="match status" value="2"/>
</dbReference>
<feature type="domain" description="G" evidence="6">
    <location>
        <begin position="279"/>
        <end position="345"/>
    </location>
</feature>
<dbReference type="Gene3D" id="1.10.1580.10">
    <property type="match status" value="1"/>
</dbReference>
<dbReference type="Pfam" id="PF01926">
    <property type="entry name" value="MMR_HSR1"/>
    <property type="match status" value="1"/>
</dbReference>
<reference evidence="8 9" key="1">
    <citation type="journal article" date="2020" name="ISME J.">
        <title>Uncovering the hidden diversity of litter-decomposition mechanisms in mushroom-forming fungi.</title>
        <authorList>
            <person name="Floudas D."/>
            <person name="Bentzer J."/>
            <person name="Ahren D."/>
            <person name="Johansson T."/>
            <person name="Persson P."/>
            <person name="Tunlid A."/>
        </authorList>
    </citation>
    <scope>NUCLEOTIDE SEQUENCE [LARGE SCALE GENOMIC DNA]</scope>
    <source>
        <strain evidence="8 9">CBS 406.79</strain>
    </source>
</reference>
<feature type="compositionally biased region" description="Basic and acidic residues" evidence="5">
    <location>
        <begin position="66"/>
        <end position="85"/>
    </location>
</feature>
<dbReference type="EMBL" id="JAACJN010000001">
    <property type="protein sequence ID" value="KAF5393690.1"/>
    <property type="molecule type" value="Genomic_DNA"/>
</dbReference>
<evidence type="ECO:0000256" key="3">
    <source>
        <dbReference type="ARBA" id="ARBA00023134"/>
    </source>
</evidence>
<dbReference type="OrthoDB" id="10266128at2759"/>
<feature type="compositionally biased region" description="Basic residues" evidence="5">
    <location>
        <begin position="26"/>
        <end position="36"/>
    </location>
</feature>
<sequence length="636" mass="70359">MPRIRKKTSKRGTTNDRRKISQKVRESRKKKTKAAKKNVEWKSKHKKDPGIPNTFPYKDQILAEVAEQRRLAAEEKQRKKDEKRGLKASTTQSDGAQVLETGDAQNDGEFDGIASISAKRLTAKAMSKPTAQVDDDEDEDEEEPPMLINTDLPNLHAVLNEADVIIEVLDARDPLAFRSEYLEKEVASKQKKVMLVVNKIDCAPQESVTAWIAVLRGQHPTFPFRSASPFVPGNSLTPTESKGKGKGKDVLDDALGVDPILACLNRWANEKTGDEPLAVAVVGVTNAGKSTFINSLVKKRVLRVYTLASSSRGPTTTTIPQEITTEVEGKTLRFIDTPGLTWESDRTSSEANQVRYRDILMRNKGRIDRLKDPLGPITHLVSRANSEDLMILYSLPAFPKGDVDAFISGVARSQQLVRKRGALDLSGASKVVLRDWCAGKIRWYTAPPSSDDSAEVDNVVPESWLQSLYDKADVAVAGLEIRKTMRKIGGLVRLSPGRLEGRTVLMDLVYADSGDNSDEDEDDSDGGKDLDEDLGQDDDEVDEDEDDDDEESGEEERAGEEGEYEERDIPEPSSASRSQKRKRNIKVPLPPNKKVTFAPESRGSKGKSFSKRSTKVSATKITHVKRGGRPSPKKVK</sequence>
<evidence type="ECO:0000313" key="9">
    <source>
        <dbReference type="Proteomes" id="UP000518752"/>
    </source>
</evidence>
<evidence type="ECO:0000259" key="7">
    <source>
        <dbReference type="Pfam" id="PF08701"/>
    </source>
</evidence>
<evidence type="ECO:0000256" key="1">
    <source>
        <dbReference type="ARBA" id="ARBA00004123"/>
    </source>
</evidence>
<feature type="region of interest" description="Disordered" evidence="5">
    <location>
        <begin position="1"/>
        <end position="110"/>
    </location>
</feature>